<evidence type="ECO:0008006" key="3">
    <source>
        <dbReference type="Google" id="ProtNLM"/>
    </source>
</evidence>
<sequence length="88" mass="9611">MAYPPNMPAAARRHIEAADILFAKSRGDVAGYLYGIAAECALKAMMLEAGMRPSETRRDDPFSPTFRNYEACCEMLHPVDAAGRLCSA</sequence>
<dbReference type="Proteomes" id="UP000020077">
    <property type="component" value="Unassembled WGS sequence"/>
</dbReference>
<proteinExistence type="predicted"/>
<dbReference type="EMBL" id="JDVG02000451">
    <property type="protein sequence ID" value="KFB72030.1"/>
    <property type="molecule type" value="Genomic_DNA"/>
</dbReference>
<gene>
    <name evidence="1" type="ORF">AW09_002790</name>
</gene>
<evidence type="ECO:0000313" key="2">
    <source>
        <dbReference type="Proteomes" id="UP000020077"/>
    </source>
</evidence>
<organism evidence="1 2">
    <name type="scientific">Candidatus Accumulibacter phosphatis</name>
    <dbReference type="NCBI Taxonomy" id="327160"/>
    <lineage>
        <taxon>Bacteria</taxon>
        <taxon>Pseudomonadati</taxon>
        <taxon>Pseudomonadota</taxon>
        <taxon>Betaproteobacteria</taxon>
        <taxon>Candidatus Accumulibacter</taxon>
    </lineage>
</organism>
<protein>
    <recommendedName>
        <fullName evidence="3">HEPN domain-containing protein</fullName>
    </recommendedName>
</protein>
<dbReference type="SUPFAM" id="SSF81593">
    <property type="entry name" value="Nucleotidyltransferase substrate binding subunit/domain"/>
    <property type="match status" value="1"/>
</dbReference>
<name>A0A080LWA7_9PROT</name>
<evidence type="ECO:0000313" key="1">
    <source>
        <dbReference type="EMBL" id="KFB72030.1"/>
    </source>
</evidence>
<comment type="caution">
    <text evidence="1">The sequence shown here is derived from an EMBL/GenBank/DDBJ whole genome shotgun (WGS) entry which is preliminary data.</text>
</comment>
<accession>A0A080LWA7</accession>
<dbReference type="AlphaFoldDB" id="A0A080LWA7"/>
<reference evidence="1 2" key="1">
    <citation type="submission" date="2014-02" db="EMBL/GenBank/DDBJ databases">
        <title>Expanding our view of genomic diversity in Candidatus Accumulibacter clades.</title>
        <authorList>
            <person name="Skennerton C.T."/>
            <person name="Barr J.J."/>
            <person name="Slater F.R."/>
            <person name="Bond P.L."/>
            <person name="Tyson G.W."/>
        </authorList>
    </citation>
    <scope>NUCLEOTIDE SEQUENCE [LARGE SCALE GENOMIC DNA]</scope>
    <source>
        <strain evidence="2">BA-91</strain>
    </source>
</reference>